<dbReference type="VEuPathDB" id="FungiDB:H310_11450"/>
<accession>A0A024TMC7</accession>
<feature type="region of interest" description="Disordered" evidence="1">
    <location>
        <begin position="22"/>
        <end position="126"/>
    </location>
</feature>
<reference evidence="3" key="1">
    <citation type="submission" date="2013-12" db="EMBL/GenBank/DDBJ databases">
        <title>The Genome Sequence of Aphanomyces invadans NJM9701.</title>
        <authorList>
            <consortium name="The Broad Institute Genomics Platform"/>
            <person name="Russ C."/>
            <person name="Tyler B."/>
            <person name="van West P."/>
            <person name="Dieguez-Uribeondo J."/>
            <person name="Young S.K."/>
            <person name="Zeng Q."/>
            <person name="Gargeya S."/>
            <person name="Fitzgerald M."/>
            <person name="Abouelleil A."/>
            <person name="Alvarado L."/>
            <person name="Chapman S.B."/>
            <person name="Gainer-Dewar J."/>
            <person name="Goldberg J."/>
            <person name="Griggs A."/>
            <person name="Gujja S."/>
            <person name="Hansen M."/>
            <person name="Howarth C."/>
            <person name="Imamovic A."/>
            <person name="Ireland A."/>
            <person name="Larimer J."/>
            <person name="McCowan C."/>
            <person name="Murphy C."/>
            <person name="Pearson M."/>
            <person name="Poon T.W."/>
            <person name="Priest M."/>
            <person name="Roberts A."/>
            <person name="Saif S."/>
            <person name="Shea T."/>
            <person name="Sykes S."/>
            <person name="Wortman J."/>
            <person name="Nusbaum C."/>
            <person name="Birren B."/>
        </authorList>
    </citation>
    <scope>NUCLEOTIDE SEQUENCE [LARGE SCALE GENOMIC DNA]</scope>
    <source>
        <strain evidence="3">NJM9701</strain>
    </source>
</reference>
<dbReference type="AlphaFoldDB" id="A0A024TMC7"/>
<dbReference type="OrthoDB" id="10613615at2759"/>
<feature type="compositionally biased region" description="Polar residues" evidence="1">
    <location>
        <begin position="108"/>
        <end position="126"/>
    </location>
</feature>
<dbReference type="RefSeq" id="XP_008876361.1">
    <property type="nucleotide sequence ID" value="XM_008878139.1"/>
</dbReference>
<organism evidence="3">
    <name type="scientific">Aphanomyces invadans</name>
    <dbReference type="NCBI Taxonomy" id="157072"/>
    <lineage>
        <taxon>Eukaryota</taxon>
        <taxon>Sar</taxon>
        <taxon>Stramenopiles</taxon>
        <taxon>Oomycota</taxon>
        <taxon>Saprolegniomycetes</taxon>
        <taxon>Saprolegniales</taxon>
        <taxon>Verrucalvaceae</taxon>
        <taxon>Aphanomyces</taxon>
    </lineage>
</organism>
<keyword evidence="2" id="KW-0732">Signal</keyword>
<feature type="chain" id="PRO_5001537581" evidence="2">
    <location>
        <begin position="20"/>
        <end position="161"/>
    </location>
</feature>
<evidence type="ECO:0000256" key="1">
    <source>
        <dbReference type="SAM" id="MobiDB-lite"/>
    </source>
</evidence>
<dbReference type="EMBL" id="KI913982">
    <property type="protein sequence ID" value="ETV95188.1"/>
    <property type="molecule type" value="Genomic_DNA"/>
</dbReference>
<name>A0A024TMC7_9STRA</name>
<evidence type="ECO:0000313" key="3">
    <source>
        <dbReference type="EMBL" id="ETV95188.1"/>
    </source>
</evidence>
<evidence type="ECO:0000256" key="2">
    <source>
        <dbReference type="SAM" id="SignalP"/>
    </source>
</evidence>
<feature type="compositionally biased region" description="Polar residues" evidence="1">
    <location>
        <begin position="62"/>
        <end position="85"/>
    </location>
</feature>
<dbReference type="GeneID" id="20088500"/>
<sequence>MKTTGLVLLAAACVVGINADPPRQGPHQLPPLHEAPNTHNTSTSDDILLPPQRPNGAGPNGTLGNHTKPDNSTFDHPCNDTTNGTGPHGDHTEDVGAPRRPRHDPQGKQPNGTRGPQSSIPATTASTDAQVAAVEAASSGVRNIVVSLGAVFIVGVSAFVG</sequence>
<proteinExistence type="predicted"/>
<protein>
    <submittedName>
        <fullName evidence="3">Uncharacterized protein</fullName>
    </submittedName>
</protein>
<feature type="signal peptide" evidence="2">
    <location>
        <begin position="1"/>
        <end position="19"/>
    </location>
</feature>
<gene>
    <name evidence="3" type="ORF">H310_11450</name>
</gene>
<feature type="compositionally biased region" description="Basic and acidic residues" evidence="1">
    <location>
        <begin position="88"/>
        <end position="97"/>
    </location>
</feature>